<protein>
    <recommendedName>
        <fullName evidence="4">GNAT family N-acetyltransferase</fullName>
    </recommendedName>
</protein>
<keyword evidence="3" id="KW-1185">Reference proteome</keyword>
<reference evidence="2 3" key="1">
    <citation type="submission" date="2018-03" db="EMBL/GenBank/DDBJ databases">
        <title>Alkalicoccus saliphilus sp. nov., isolated from a mineral pool.</title>
        <authorList>
            <person name="Zhao B."/>
        </authorList>
    </citation>
    <scope>NUCLEOTIDE SEQUENCE [LARGE SCALE GENOMIC DNA]</scope>
    <source>
        <strain evidence="2 3">6AG</strain>
    </source>
</reference>
<proteinExistence type="predicted"/>
<sequence>MATAFLAEPKENKDKQVLVNEYEDLEFQMLRMQENMKEISRHYRILAIDQTKNEDWIILYTADDGESCRLMAHSCKEPFRGHWEFSIHASYYQDELHIDDIRGEADRGFGSVCMNHLKEYTSRQNIPFVTGRISARDWDHTDRLSYFYRKHGFNVVLDDKNKSGSIFFENN</sequence>
<evidence type="ECO:0000256" key="1">
    <source>
        <dbReference type="SAM" id="Coils"/>
    </source>
</evidence>
<accession>A0A2T4U856</accession>
<evidence type="ECO:0008006" key="4">
    <source>
        <dbReference type="Google" id="ProtNLM"/>
    </source>
</evidence>
<dbReference type="Proteomes" id="UP000240509">
    <property type="component" value="Unassembled WGS sequence"/>
</dbReference>
<name>A0A2T4U856_9BACI</name>
<comment type="caution">
    <text evidence="2">The sequence shown here is derived from an EMBL/GenBank/DDBJ whole genome shotgun (WGS) entry which is preliminary data.</text>
</comment>
<keyword evidence="1" id="KW-0175">Coiled coil</keyword>
<evidence type="ECO:0000313" key="2">
    <source>
        <dbReference type="EMBL" id="PTL39572.1"/>
    </source>
</evidence>
<feature type="coiled-coil region" evidence="1">
    <location>
        <begin position="15"/>
        <end position="42"/>
    </location>
</feature>
<dbReference type="RefSeq" id="WP_107584208.1">
    <property type="nucleotide sequence ID" value="NZ_PZJJ01000006.1"/>
</dbReference>
<gene>
    <name evidence="2" type="ORF">C6Y45_05900</name>
</gene>
<organism evidence="2 3">
    <name type="scientific">Alkalicoccus saliphilus</name>
    <dbReference type="NCBI Taxonomy" id="200989"/>
    <lineage>
        <taxon>Bacteria</taxon>
        <taxon>Bacillati</taxon>
        <taxon>Bacillota</taxon>
        <taxon>Bacilli</taxon>
        <taxon>Bacillales</taxon>
        <taxon>Bacillaceae</taxon>
        <taxon>Alkalicoccus</taxon>
    </lineage>
</organism>
<evidence type="ECO:0000313" key="3">
    <source>
        <dbReference type="Proteomes" id="UP000240509"/>
    </source>
</evidence>
<dbReference type="OrthoDB" id="2233009at2"/>
<dbReference type="AlphaFoldDB" id="A0A2T4U856"/>
<dbReference type="EMBL" id="PZJJ01000006">
    <property type="protein sequence ID" value="PTL39572.1"/>
    <property type="molecule type" value="Genomic_DNA"/>
</dbReference>